<evidence type="ECO:0000313" key="2">
    <source>
        <dbReference type="EMBL" id="MFA0790299.1"/>
    </source>
</evidence>
<keyword evidence="1" id="KW-0732">Signal</keyword>
<comment type="caution">
    <text evidence="2">The sequence shown here is derived from an EMBL/GenBank/DDBJ whole genome shotgun (WGS) entry which is preliminary data.</text>
</comment>
<name>A0ABV4NL58_9GAMM</name>
<accession>A0ABV4NL58</accession>
<dbReference type="RefSeq" id="WP_371843096.1">
    <property type="nucleotide sequence ID" value="NZ_JBGMEL010000005.1"/>
</dbReference>
<gene>
    <name evidence="2" type="ORF">ACCI51_07055</name>
</gene>
<keyword evidence="3" id="KW-1185">Reference proteome</keyword>
<evidence type="ECO:0000313" key="3">
    <source>
        <dbReference type="Proteomes" id="UP001569414"/>
    </source>
</evidence>
<feature type="chain" id="PRO_5046515248" evidence="1">
    <location>
        <begin position="21"/>
        <end position="166"/>
    </location>
</feature>
<dbReference type="EMBL" id="JBGMEL010000005">
    <property type="protein sequence ID" value="MFA0790299.1"/>
    <property type="molecule type" value="Genomic_DNA"/>
</dbReference>
<organism evidence="2 3">
    <name type="scientific">Microbulbifer echini</name>
    <dbReference type="NCBI Taxonomy" id="1529067"/>
    <lineage>
        <taxon>Bacteria</taxon>
        <taxon>Pseudomonadati</taxon>
        <taxon>Pseudomonadota</taxon>
        <taxon>Gammaproteobacteria</taxon>
        <taxon>Cellvibrionales</taxon>
        <taxon>Microbulbiferaceae</taxon>
        <taxon>Microbulbifer</taxon>
    </lineage>
</organism>
<reference evidence="2 3" key="1">
    <citation type="submission" date="2024-08" db="EMBL/GenBank/DDBJ databases">
        <authorList>
            <person name="Ishaq N."/>
        </authorList>
    </citation>
    <scope>NUCLEOTIDE SEQUENCE [LARGE SCALE GENOMIC DNA]</scope>
    <source>
        <strain evidence="2 3">JCM 30400</strain>
    </source>
</reference>
<protein>
    <submittedName>
        <fullName evidence="2">Uncharacterized protein</fullName>
    </submittedName>
</protein>
<sequence>MNFRNLLFMCFFLCSGSIFAQKAPTQYTLKIEIETPEGWQFHTQQIFSDPKLDIDSKPLSAQTSPKKYQAVRCDGPWGAMIYTVSLSSGPGVKILHREDTIIIKVIEYSVDSKDKTIETMSIQCIDTEPTQIMNSVEDVKFTIDKEVSEQVELSNGYVLKYHFKPG</sequence>
<evidence type="ECO:0000256" key="1">
    <source>
        <dbReference type="SAM" id="SignalP"/>
    </source>
</evidence>
<proteinExistence type="predicted"/>
<feature type="signal peptide" evidence="1">
    <location>
        <begin position="1"/>
        <end position="20"/>
    </location>
</feature>
<dbReference type="Proteomes" id="UP001569414">
    <property type="component" value="Unassembled WGS sequence"/>
</dbReference>